<evidence type="ECO:0000313" key="1">
    <source>
        <dbReference type="EMBL" id="KAJ9649470.1"/>
    </source>
</evidence>
<dbReference type="Proteomes" id="UP001172680">
    <property type="component" value="Unassembled WGS sequence"/>
</dbReference>
<organism evidence="1 2">
    <name type="scientific">Coniosporium tulheliwenetii</name>
    <dbReference type="NCBI Taxonomy" id="3383036"/>
    <lineage>
        <taxon>Eukaryota</taxon>
        <taxon>Fungi</taxon>
        <taxon>Dikarya</taxon>
        <taxon>Ascomycota</taxon>
        <taxon>Pezizomycotina</taxon>
        <taxon>Dothideomycetes</taxon>
        <taxon>Dothideomycetes incertae sedis</taxon>
        <taxon>Coniosporium</taxon>
    </lineage>
</organism>
<evidence type="ECO:0000313" key="2">
    <source>
        <dbReference type="Proteomes" id="UP001172680"/>
    </source>
</evidence>
<sequence length="837" mass="89115">MAAAQSVVPSNASDHAVPPPNQQIQMILRRDGWAMHFPLEPLSTAPRDPAMTLEGPFKFTDAQTVRNVTAGDITYISCDASAYDGDVTGAARTLGRAVDSAALAAGGFNRAFSMTNSSAATSILAQLQGPTTGPGGQLRAQIGQRSSSGSGNTTSNQQQTGNPLGPSPSTAVAMIILYSITGVITALFLLIIVTGAVRAHRHPERYGPRDVLGRPRQSRAKGLARAMLDTIPIVKFGERLPPKTPDVELAESARANSDPPPTTATAATTEQNAASDNTAAAAVPRTEDDTNEITPAAVPAPTQPKNIIPDDYNTCSICTDDFELGQDIRVLPCNHTFHPACVDPWLLNVSGTCPLCRINLHPTASNSSNQPADGTDASNPDTTTELPPPIGNQPRRTSTIRELLNLRNTPANAPPEELVAALNRLREAQRAHGPAQDEAARRRMRRLSSNVRETFGIRTRRNGSVAATVAESQAGEDLGRGASVAASAGANAGTTEGAGQEQQQQQAKIVILGSQGVGKTSLVHRYIRNAFLPSTSTTPTVGASFLTKRLLDADTGTVVRLQIWDTAGQERFRSISKLYYRGADAGVLCYDITDAASFGEMGRWMEELRRNLGDEVVLHVVGTKADVVAQEPGRRGVPFERCIAYVAENLYPGGVQGVGKEGTTAANGSAGAGGGAAATTSPPSNRSSGFWAQDLGWDCCHEISAKDGEGVEEVFRVITRKLVERRNRRLEAEARKLATAGKTPGIEGGGTGYFDYATGQGNGSFRVGHGDKRRSWLGFPTTPGPGSAEAEEEWREVERLRGRGWPVLLMGWVWFWNRGYFWVIAWIGSIGALGLGW</sequence>
<comment type="caution">
    <text evidence="1">The sequence shown here is derived from an EMBL/GenBank/DDBJ whole genome shotgun (WGS) entry which is preliminary data.</text>
</comment>
<protein>
    <submittedName>
        <fullName evidence="1">Uncharacterized protein</fullName>
    </submittedName>
</protein>
<proteinExistence type="predicted"/>
<dbReference type="EMBL" id="JAPDRP010000001">
    <property type="protein sequence ID" value="KAJ9649470.1"/>
    <property type="molecule type" value="Genomic_DNA"/>
</dbReference>
<keyword evidence="2" id="KW-1185">Reference proteome</keyword>
<accession>A0ACC2ZPG7</accession>
<reference evidence="1" key="1">
    <citation type="submission" date="2022-10" db="EMBL/GenBank/DDBJ databases">
        <title>Culturing micro-colonial fungi from biological soil crusts in the Mojave desert and describing Neophaeococcomyces mojavensis, and introducing the new genera and species Taxawa tesnikishii.</title>
        <authorList>
            <person name="Kurbessoian T."/>
            <person name="Stajich J.E."/>
        </authorList>
    </citation>
    <scope>NUCLEOTIDE SEQUENCE</scope>
    <source>
        <strain evidence="1">JES_115</strain>
    </source>
</reference>
<name>A0ACC2ZPG7_9PEZI</name>
<gene>
    <name evidence="1" type="ORF">H2199_000245</name>
</gene>